<keyword evidence="1" id="KW-0812">Transmembrane</keyword>
<feature type="transmembrane region" description="Helical" evidence="1">
    <location>
        <begin position="87"/>
        <end position="108"/>
    </location>
</feature>
<proteinExistence type="predicted"/>
<dbReference type="KEGG" id="more:E1B28_009519"/>
<dbReference type="AlphaFoldDB" id="A0A9P7RVZ6"/>
<dbReference type="EMBL" id="CM032186">
    <property type="protein sequence ID" value="KAG7090400.1"/>
    <property type="molecule type" value="Genomic_DNA"/>
</dbReference>
<accession>A0A9P7RVZ6</accession>
<feature type="transmembrane region" description="Helical" evidence="1">
    <location>
        <begin position="41"/>
        <end position="67"/>
    </location>
</feature>
<name>A0A9P7RVZ6_9AGAR</name>
<dbReference type="Proteomes" id="UP001049176">
    <property type="component" value="Chromosome 6"/>
</dbReference>
<evidence type="ECO:0000313" key="2">
    <source>
        <dbReference type="EMBL" id="KAG7090400.1"/>
    </source>
</evidence>
<keyword evidence="3" id="KW-1185">Reference proteome</keyword>
<evidence type="ECO:0000313" key="3">
    <source>
        <dbReference type="Proteomes" id="UP001049176"/>
    </source>
</evidence>
<organism evidence="2 3">
    <name type="scientific">Marasmius oreades</name>
    <name type="common">fairy-ring Marasmius</name>
    <dbReference type="NCBI Taxonomy" id="181124"/>
    <lineage>
        <taxon>Eukaryota</taxon>
        <taxon>Fungi</taxon>
        <taxon>Dikarya</taxon>
        <taxon>Basidiomycota</taxon>
        <taxon>Agaricomycotina</taxon>
        <taxon>Agaricomycetes</taxon>
        <taxon>Agaricomycetidae</taxon>
        <taxon>Agaricales</taxon>
        <taxon>Marasmiineae</taxon>
        <taxon>Marasmiaceae</taxon>
        <taxon>Marasmius</taxon>
    </lineage>
</organism>
<keyword evidence="1" id="KW-0472">Membrane</keyword>
<dbReference type="GeneID" id="66078595"/>
<comment type="caution">
    <text evidence="2">The sequence shown here is derived from an EMBL/GenBank/DDBJ whole genome shotgun (WGS) entry which is preliminary data.</text>
</comment>
<gene>
    <name evidence="2" type="ORF">E1B28_009519</name>
</gene>
<reference evidence="2" key="1">
    <citation type="journal article" date="2021" name="Genome Biol. Evol.">
        <title>The assembled and annotated genome of the fairy-ring fungus Marasmius oreades.</title>
        <authorList>
            <person name="Hiltunen M."/>
            <person name="Ament-Velasquez S.L."/>
            <person name="Johannesson H."/>
        </authorList>
    </citation>
    <scope>NUCLEOTIDE SEQUENCE</scope>
    <source>
        <strain evidence="2">03SP1</strain>
    </source>
</reference>
<evidence type="ECO:0000256" key="1">
    <source>
        <dbReference type="SAM" id="Phobius"/>
    </source>
</evidence>
<sequence>MPVLNLLSKSVGGLITAGTTDKLIQSDSYSQSTLYARGGNALFVACVTTELAVNILLTCMIAGKIFLIHRQVRKILGKNVQSMYQSIVIIVIESGMMYPIVLILLLSLPGTAEVTVAFPMVQVVGIAPTLIVVRIGLGTIVQDVQSGLKTMQAVEPSGNDSNSQ</sequence>
<protein>
    <submittedName>
        <fullName evidence="2">Uncharacterized protein</fullName>
    </submittedName>
</protein>
<keyword evidence="1" id="KW-1133">Transmembrane helix</keyword>
<dbReference type="RefSeq" id="XP_043006870.1">
    <property type="nucleotide sequence ID" value="XM_043154415.1"/>
</dbReference>
<dbReference type="OrthoDB" id="3265563at2759"/>
<feature type="transmembrane region" description="Helical" evidence="1">
    <location>
        <begin position="120"/>
        <end position="141"/>
    </location>
</feature>